<sequence length="185" mass="21403">MHCAYRLVPVPYRYRQYVDTSVRIEGKQYQVCPGESMCDVEAETKTKVDVVNAVNDGDESSSRHLRNSPNLSETVVDDVQESSRERDGEEEGIDHDAKSDEMSVLDILEGICYRKMTKPLTEHAPRVLHQKDGRSRIFYGNTSFYLLFRFHQVRRIRFLVPQVEEQEVVGWYSLLTHVPGKSTTF</sequence>
<organism evidence="2 3">
    <name type="scientific">Ensete ventricosum</name>
    <name type="common">Abyssinian banana</name>
    <name type="synonym">Musa ensete</name>
    <dbReference type="NCBI Taxonomy" id="4639"/>
    <lineage>
        <taxon>Eukaryota</taxon>
        <taxon>Viridiplantae</taxon>
        <taxon>Streptophyta</taxon>
        <taxon>Embryophyta</taxon>
        <taxon>Tracheophyta</taxon>
        <taxon>Spermatophyta</taxon>
        <taxon>Magnoliopsida</taxon>
        <taxon>Liliopsida</taxon>
        <taxon>Zingiberales</taxon>
        <taxon>Musaceae</taxon>
        <taxon>Ensete</taxon>
    </lineage>
</organism>
<evidence type="ECO:0000313" key="3">
    <source>
        <dbReference type="Proteomes" id="UP000287651"/>
    </source>
</evidence>
<dbReference type="EMBL" id="AMZH03015686">
    <property type="protein sequence ID" value="RRT45664.1"/>
    <property type="molecule type" value="Genomic_DNA"/>
</dbReference>
<dbReference type="Proteomes" id="UP000287651">
    <property type="component" value="Unassembled WGS sequence"/>
</dbReference>
<reference evidence="2 3" key="1">
    <citation type="journal article" date="2014" name="Agronomy (Basel)">
        <title>A Draft Genome Sequence for Ensete ventricosum, the Drought-Tolerant Tree Against Hunger.</title>
        <authorList>
            <person name="Harrison J."/>
            <person name="Moore K.A."/>
            <person name="Paszkiewicz K."/>
            <person name="Jones T."/>
            <person name="Grant M."/>
            <person name="Ambacheew D."/>
            <person name="Muzemil S."/>
            <person name="Studholme D.J."/>
        </authorList>
    </citation>
    <scope>NUCLEOTIDE SEQUENCE [LARGE SCALE GENOMIC DNA]</scope>
</reference>
<proteinExistence type="predicted"/>
<protein>
    <submittedName>
        <fullName evidence="2">Uncharacterized protein</fullName>
    </submittedName>
</protein>
<name>A0A426Y1T3_ENSVE</name>
<accession>A0A426Y1T3</accession>
<gene>
    <name evidence="2" type="ORF">B296_00054948</name>
</gene>
<evidence type="ECO:0000256" key="1">
    <source>
        <dbReference type="SAM" id="MobiDB-lite"/>
    </source>
</evidence>
<evidence type="ECO:0000313" key="2">
    <source>
        <dbReference type="EMBL" id="RRT45664.1"/>
    </source>
</evidence>
<comment type="caution">
    <text evidence="2">The sequence shown here is derived from an EMBL/GenBank/DDBJ whole genome shotgun (WGS) entry which is preliminary data.</text>
</comment>
<dbReference type="AlphaFoldDB" id="A0A426Y1T3"/>
<feature type="region of interest" description="Disordered" evidence="1">
    <location>
        <begin position="55"/>
        <end position="96"/>
    </location>
</feature>